<reference evidence="1 2" key="1">
    <citation type="submission" date="2021-05" db="EMBL/GenBank/DDBJ databases">
        <title>The draft genome of Geobacter chapellei DSM 13688.</title>
        <authorList>
            <person name="Xu Z."/>
            <person name="Masuda Y."/>
            <person name="Itoh H."/>
            <person name="Senoo K."/>
        </authorList>
    </citation>
    <scope>NUCLEOTIDE SEQUENCE [LARGE SCALE GENOMIC DNA]</scope>
    <source>
        <strain evidence="1 2">DSM 13688</strain>
    </source>
</reference>
<proteinExistence type="predicted"/>
<dbReference type="RefSeq" id="WP_214300459.1">
    <property type="nucleotide sequence ID" value="NZ_JAHDYS010000014.1"/>
</dbReference>
<sequence length="215" mass="24429">MSSLIFYTNESQALIATDTLATSNKIPGVPFKFTTKAFIVPHLRMVIAGTGCGGFCDRWFLHINDRMIVKGIVNLDYHTPKNLALLWSSYKKEFSIPDNATTTIFHFGFSEEDQKLYPIMYSSADNFESKVIPYGLSGKPEFNCPESYELPKDFKTMMNSQRELQSSETKENKIYIGGEILLIRLEIDGFIVQSLGRFDDYDSDKSAIYSNYGKV</sequence>
<name>A0ABS5UB75_9BACT</name>
<gene>
    <name evidence="1" type="ORF">KJB30_14185</name>
</gene>
<keyword evidence="2" id="KW-1185">Reference proteome</keyword>
<accession>A0ABS5UB75</accession>
<organism evidence="1 2">
    <name type="scientific">Pelotalea chapellei</name>
    <dbReference type="NCBI Taxonomy" id="44671"/>
    <lineage>
        <taxon>Bacteria</taxon>
        <taxon>Pseudomonadati</taxon>
        <taxon>Thermodesulfobacteriota</taxon>
        <taxon>Desulfuromonadia</taxon>
        <taxon>Geobacterales</taxon>
        <taxon>Geobacteraceae</taxon>
        <taxon>Pelotalea</taxon>
    </lineage>
</organism>
<dbReference type="Proteomes" id="UP000784128">
    <property type="component" value="Unassembled WGS sequence"/>
</dbReference>
<dbReference type="EMBL" id="JAHDYS010000014">
    <property type="protein sequence ID" value="MBT1072941.1"/>
    <property type="molecule type" value="Genomic_DNA"/>
</dbReference>
<evidence type="ECO:0000313" key="1">
    <source>
        <dbReference type="EMBL" id="MBT1072941.1"/>
    </source>
</evidence>
<comment type="caution">
    <text evidence="1">The sequence shown here is derived from an EMBL/GenBank/DDBJ whole genome shotgun (WGS) entry which is preliminary data.</text>
</comment>
<protein>
    <submittedName>
        <fullName evidence="1">Uncharacterized protein</fullName>
    </submittedName>
</protein>
<evidence type="ECO:0000313" key="2">
    <source>
        <dbReference type="Proteomes" id="UP000784128"/>
    </source>
</evidence>